<evidence type="ECO:0000313" key="7">
    <source>
        <dbReference type="EMBL" id="AFI83090.1"/>
    </source>
</evidence>
<accession>I1XFC1</accession>
<evidence type="ECO:0000256" key="2">
    <source>
        <dbReference type="ARBA" id="ARBA00022552"/>
    </source>
</evidence>
<dbReference type="PANTHER" id="PTHR31760:SF0">
    <property type="entry name" value="S-ADENOSYL-L-METHIONINE-DEPENDENT METHYLTRANSFERASES SUPERFAMILY PROTEIN"/>
    <property type="match status" value="1"/>
</dbReference>
<dbReference type="InterPro" id="IPR003682">
    <property type="entry name" value="rRNA_ssu_MeTfrase_G"/>
</dbReference>
<feature type="binding site" evidence="6">
    <location>
        <position position="142"/>
    </location>
    <ligand>
        <name>S-adenosyl-L-methionine</name>
        <dbReference type="ChEBI" id="CHEBI:59789"/>
    </ligand>
</feature>
<dbReference type="OrthoDB" id="9808773at2"/>
<dbReference type="EMBL" id="CP003390">
    <property type="protein sequence ID" value="AFI83090.1"/>
    <property type="molecule type" value="Genomic_DNA"/>
</dbReference>
<reference evidence="7 8" key="2">
    <citation type="journal article" date="2013" name="Int. J. Syst. Evol. Microbiol.">
        <title>Methylophaga nitratireducenticrescens sp. nov. and Methylophaga frappieri sp. nov., isolated from the biofilm of the methanol-fed denitrification system treating the seawater at the Montreal Biodome.</title>
        <authorList>
            <person name="Villeneuve C."/>
            <person name="Martineau C."/>
            <person name="Mauffrey F."/>
            <person name="Villemur R."/>
        </authorList>
    </citation>
    <scope>NUCLEOTIDE SEQUENCE [LARGE SCALE GENOMIC DNA]</scope>
    <source>
        <strain evidence="7 8">JAM1</strain>
    </source>
</reference>
<dbReference type="PIRSF" id="PIRSF003078">
    <property type="entry name" value="GidB"/>
    <property type="match status" value="1"/>
</dbReference>
<dbReference type="GO" id="GO:0005829">
    <property type="term" value="C:cytosol"/>
    <property type="evidence" value="ECO:0007669"/>
    <property type="project" value="TreeGrafter"/>
</dbReference>
<dbReference type="Proteomes" id="UP000009144">
    <property type="component" value="Chromosome"/>
</dbReference>
<dbReference type="PATRIC" id="fig|754476.3.peg.229"/>
<evidence type="ECO:0000256" key="6">
    <source>
        <dbReference type="HAMAP-Rule" id="MF_00074"/>
    </source>
</evidence>
<dbReference type="CDD" id="cd02440">
    <property type="entry name" value="AdoMet_MTases"/>
    <property type="match status" value="1"/>
</dbReference>
<comment type="function">
    <text evidence="6">Specifically methylates the N7 position of guanine in position 527 of 16S rRNA.</text>
</comment>
<comment type="caution">
    <text evidence="6">Lacks conserved residue(s) required for the propagation of feature annotation.</text>
</comment>
<dbReference type="HAMAP" id="MF_00074">
    <property type="entry name" value="16SrRNA_methyltr_G"/>
    <property type="match status" value="1"/>
</dbReference>
<dbReference type="STRING" id="754476.Q7A_231"/>
<proteinExistence type="inferred from homology"/>
<dbReference type="Gene3D" id="3.40.50.150">
    <property type="entry name" value="Vaccinia Virus protein VP39"/>
    <property type="match status" value="1"/>
</dbReference>
<keyword evidence="5 6" id="KW-0949">S-adenosyl-L-methionine</keyword>
<keyword evidence="1 6" id="KW-0963">Cytoplasm</keyword>
<evidence type="ECO:0000256" key="5">
    <source>
        <dbReference type="ARBA" id="ARBA00022691"/>
    </source>
</evidence>
<dbReference type="KEGG" id="mej:Q7A_231"/>
<keyword evidence="8" id="KW-1185">Reference proteome</keyword>
<organism evidence="7 8">
    <name type="scientific">Methylophaga nitratireducenticrescens</name>
    <dbReference type="NCBI Taxonomy" id="754476"/>
    <lineage>
        <taxon>Bacteria</taxon>
        <taxon>Pseudomonadati</taxon>
        <taxon>Pseudomonadota</taxon>
        <taxon>Gammaproteobacteria</taxon>
        <taxon>Thiotrichales</taxon>
        <taxon>Piscirickettsiaceae</taxon>
        <taxon>Methylophaga</taxon>
    </lineage>
</organism>
<feature type="binding site" evidence="6">
    <location>
        <position position="77"/>
    </location>
    <ligand>
        <name>S-adenosyl-L-methionine</name>
        <dbReference type="ChEBI" id="CHEBI:59789"/>
    </ligand>
</feature>
<evidence type="ECO:0000256" key="3">
    <source>
        <dbReference type="ARBA" id="ARBA00022603"/>
    </source>
</evidence>
<evidence type="ECO:0000256" key="4">
    <source>
        <dbReference type="ARBA" id="ARBA00022679"/>
    </source>
</evidence>
<dbReference type="NCBIfam" id="TIGR00138">
    <property type="entry name" value="rsmG_gidB"/>
    <property type="match status" value="1"/>
</dbReference>
<dbReference type="RefSeq" id="WP_014705465.1">
    <property type="nucleotide sequence ID" value="NC_017857.3"/>
</dbReference>
<feature type="binding site" evidence="6">
    <location>
        <position position="82"/>
    </location>
    <ligand>
        <name>S-adenosyl-L-methionine</name>
        <dbReference type="ChEBI" id="CHEBI:59789"/>
    </ligand>
</feature>
<dbReference type="InterPro" id="IPR029063">
    <property type="entry name" value="SAM-dependent_MTases_sf"/>
</dbReference>
<comment type="subcellular location">
    <subcellularLocation>
        <location evidence="6">Cytoplasm</location>
    </subcellularLocation>
</comment>
<evidence type="ECO:0000313" key="8">
    <source>
        <dbReference type="Proteomes" id="UP000009144"/>
    </source>
</evidence>
<comment type="similarity">
    <text evidence="6">Belongs to the methyltransferase superfamily. RNA methyltransferase RsmG family.</text>
</comment>
<feature type="binding site" evidence="6">
    <location>
        <begin position="128"/>
        <end position="129"/>
    </location>
    <ligand>
        <name>S-adenosyl-L-methionine</name>
        <dbReference type="ChEBI" id="CHEBI:59789"/>
    </ligand>
</feature>
<comment type="catalytic activity">
    <reaction evidence="6">
        <text>guanosine(527) in 16S rRNA + S-adenosyl-L-methionine = N(7)-methylguanosine(527) in 16S rRNA + S-adenosyl-L-homocysteine</text>
        <dbReference type="Rhea" id="RHEA:42732"/>
        <dbReference type="Rhea" id="RHEA-COMP:10209"/>
        <dbReference type="Rhea" id="RHEA-COMP:10210"/>
        <dbReference type="ChEBI" id="CHEBI:57856"/>
        <dbReference type="ChEBI" id="CHEBI:59789"/>
        <dbReference type="ChEBI" id="CHEBI:74269"/>
        <dbReference type="ChEBI" id="CHEBI:74480"/>
        <dbReference type="EC" id="2.1.1.170"/>
    </reaction>
</comment>
<keyword evidence="3 6" id="KW-0489">Methyltransferase</keyword>
<protein>
    <recommendedName>
        <fullName evidence="6">Ribosomal RNA small subunit methyltransferase G</fullName>
        <ecNumber evidence="6">2.1.1.170</ecNumber>
    </recommendedName>
    <alternativeName>
        <fullName evidence="6">16S rRNA 7-methylguanosine methyltransferase</fullName>
        <shortName evidence="6">16S rRNA m7G methyltransferase</shortName>
    </alternativeName>
</protein>
<dbReference type="HOGENOM" id="CLU_065341_2_0_6"/>
<keyword evidence="2 6" id="KW-0698">rRNA processing</keyword>
<dbReference type="PANTHER" id="PTHR31760">
    <property type="entry name" value="S-ADENOSYL-L-METHIONINE-DEPENDENT METHYLTRANSFERASES SUPERFAMILY PROTEIN"/>
    <property type="match status" value="1"/>
</dbReference>
<gene>
    <name evidence="6" type="primary">rsmG</name>
    <name evidence="7" type="ordered locus">Q7A_231</name>
</gene>
<dbReference type="Pfam" id="PF02527">
    <property type="entry name" value="GidB"/>
    <property type="match status" value="1"/>
</dbReference>
<name>I1XFC1_METNJ</name>
<dbReference type="AlphaFoldDB" id="I1XFC1"/>
<dbReference type="eggNOG" id="COG0357">
    <property type="taxonomic scope" value="Bacteria"/>
</dbReference>
<sequence length="208" mass="22873">MTVDLKAQLDKGCAELQLQLSDQQKTQLLDYLALLQKWNKVYNLTSVRDPQGMLTRHILDSLSLIPYLQCNSLLDVGSGAGLPGIPVAICFPQMAVTLLDSNIKKTRFLQQVKAELKLNNVTVIHGRVEQLTLPKFEVITARAFATIAEIIDLAARHCDDAGSLVLMKGVYPEQELASVGGGFTLKDVIALNVPGDQAERHLVRLIKD</sequence>
<evidence type="ECO:0000256" key="1">
    <source>
        <dbReference type="ARBA" id="ARBA00022490"/>
    </source>
</evidence>
<keyword evidence="4 6" id="KW-0808">Transferase</keyword>
<reference evidence="7 8" key="1">
    <citation type="journal article" date="2012" name="J. Bacteriol.">
        <title>Complete genome sequences of Methylophaga sp. strain JAM1 and Methylophaga sp. strain JAM7.</title>
        <authorList>
            <person name="Villeneuve C."/>
            <person name="Martineau C."/>
            <person name="Mauffrey F."/>
            <person name="Villemur R."/>
        </authorList>
    </citation>
    <scope>NUCLEOTIDE SEQUENCE [LARGE SCALE GENOMIC DNA]</scope>
    <source>
        <strain evidence="7 8">JAM1</strain>
    </source>
</reference>
<dbReference type="SUPFAM" id="SSF53335">
    <property type="entry name" value="S-adenosyl-L-methionine-dependent methyltransferases"/>
    <property type="match status" value="1"/>
</dbReference>
<dbReference type="GO" id="GO:0070043">
    <property type="term" value="F:rRNA (guanine-N7-)-methyltransferase activity"/>
    <property type="evidence" value="ECO:0007669"/>
    <property type="project" value="UniProtKB-UniRule"/>
</dbReference>
<dbReference type="EC" id="2.1.1.170" evidence="6"/>